<organism evidence="1">
    <name type="scientific">Lyngbya confervoides BDU141951</name>
    <dbReference type="NCBI Taxonomy" id="1574623"/>
    <lineage>
        <taxon>Bacteria</taxon>
        <taxon>Bacillati</taxon>
        <taxon>Cyanobacteriota</taxon>
        <taxon>Cyanophyceae</taxon>
        <taxon>Oscillatoriophycideae</taxon>
        <taxon>Oscillatoriales</taxon>
        <taxon>Microcoleaceae</taxon>
        <taxon>Lyngbya</taxon>
    </lineage>
</organism>
<dbReference type="SUPFAM" id="SSF55073">
    <property type="entry name" value="Nucleotide cyclase"/>
    <property type="match status" value="1"/>
</dbReference>
<reference evidence="1" key="2">
    <citation type="journal article" date="2015" name="Genome Announc.">
        <title>Draft Genome Sequence of Filamentous Marine Cyanobacterium Lyngbya confervoides Strain BDU141951.</title>
        <authorList>
            <person name="Chandrababunaidu M.M."/>
            <person name="Sen D."/>
            <person name="Tripathy S."/>
        </authorList>
    </citation>
    <scope>NUCLEOTIDE SEQUENCE</scope>
    <source>
        <strain evidence="1">BDU141951</strain>
    </source>
</reference>
<dbReference type="PROSITE" id="PS50887">
    <property type="entry name" value="GGDEF"/>
    <property type="match status" value="1"/>
</dbReference>
<dbReference type="InterPro" id="IPR001633">
    <property type="entry name" value="EAL_dom"/>
</dbReference>
<sequence length="642" mass="71942">MELTASEIANIATAIAYLIIPFCLIYWLWRLRKYQLPWQLFAHLGLFSAFILSCATTHLLGHDSWAIYPCALISGGEAVALILSARGMADNFIRQLRAQRLLKGFLDNAQIGMMAFDAVRDSDTNEIVDFRCTLENPYAIQQGARETMVGRLLLQAMPQHLESGLFEQYCRSTAGENITAEFNYPNLGWFQNRSFPLLQGFGVTFANITALKNSAIFDRLTGLHSRQILDQTPKFNALLYLDLDRFKQVNDLQGHAVGDEVLQQVADRLRHSIRPKDLIVRLGGDEFLVLMAIDDAAPQEVALETAWRIHDAIQKPYSVNDLILHIGVSIGVYLAHKDDSLESAMRLADIALNTRKAEREKYEPVVLYKPAMGERVEQEYQFDRELKQAIIDGQIVLFYQRIVDLQDPSYPTVGFEALVRWQHPQKGLIMPDDFIPMAEKSGLIGLITNYVVAEAYRQACVWSRFDKSLKMSINLSAHDLNNSEFLNHAQKVLQQGILKNHDFVFELTEEAFADLSQAALLNTIKTLKAAGAGWAIDDAGTGYNGLGVVNQIGSLFDVLKIDRSFISGPKASLLLCDAFCAIANHFGMTVIAEGIETQYQAQALTQSGVQFGQGFYFEHGEPLPAAEIEAVLQAEWNRVRTQ</sequence>
<evidence type="ECO:0000313" key="1">
    <source>
        <dbReference type="EMBL" id="NEV65620.1"/>
    </source>
</evidence>
<dbReference type="Gene3D" id="3.30.70.270">
    <property type="match status" value="1"/>
</dbReference>
<dbReference type="Pfam" id="PF00990">
    <property type="entry name" value="GGDEF"/>
    <property type="match status" value="1"/>
</dbReference>
<dbReference type="CDD" id="cd01948">
    <property type="entry name" value="EAL"/>
    <property type="match status" value="1"/>
</dbReference>
<dbReference type="PANTHER" id="PTHR33121:SF70">
    <property type="entry name" value="SIGNALING PROTEIN YKOW"/>
    <property type="match status" value="1"/>
</dbReference>
<dbReference type="InterPro" id="IPR050706">
    <property type="entry name" value="Cyclic-di-GMP_PDE-like"/>
</dbReference>
<dbReference type="Gene3D" id="3.30.450.20">
    <property type="entry name" value="PAS domain"/>
    <property type="match status" value="1"/>
</dbReference>
<reference evidence="1" key="3">
    <citation type="submission" date="2020-02" db="EMBL/GenBank/DDBJ databases">
        <authorList>
            <person name="Sarangi A.N."/>
            <person name="Ghosh S."/>
            <person name="Mukherjee M."/>
            <person name="Tripathy S."/>
        </authorList>
    </citation>
    <scope>NUCLEOTIDE SEQUENCE</scope>
    <source>
        <strain evidence="1">BDU141951</strain>
    </source>
</reference>
<dbReference type="AlphaFoldDB" id="A0A0C1UWX1"/>
<gene>
    <name evidence="1" type="ORF">QQ91_000630</name>
</gene>
<protein>
    <submittedName>
        <fullName evidence="1">EAL domain-containing protein</fullName>
    </submittedName>
</protein>
<dbReference type="InterPro" id="IPR029787">
    <property type="entry name" value="Nucleotide_cyclase"/>
</dbReference>
<dbReference type="PANTHER" id="PTHR33121">
    <property type="entry name" value="CYCLIC DI-GMP PHOSPHODIESTERASE PDEF"/>
    <property type="match status" value="1"/>
</dbReference>
<dbReference type="Gene3D" id="3.20.20.450">
    <property type="entry name" value="EAL domain"/>
    <property type="match status" value="1"/>
</dbReference>
<name>A0A0C1UWX1_9CYAN</name>
<dbReference type="GO" id="GO:0071111">
    <property type="term" value="F:cyclic-guanylate-specific phosphodiesterase activity"/>
    <property type="evidence" value="ECO:0007669"/>
    <property type="project" value="InterPro"/>
</dbReference>
<reference evidence="1" key="1">
    <citation type="submission" date="2014-11" db="EMBL/GenBank/DDBJ databases">
        <authorList>
            <person name="Malar M.C."/>
            <person name="Sen D."/>
            <person name="Tripathy S."/>
        </authorList>
    </citation>
    <scope>NUCLEOTIDE SEQUENCE</scope>
    <source>
        <strain evidence="1">BDU141951</strain>
    </source>
</reference>
<dbReference type="EMBL" id="JTHE02000002">
    <property type="protein sequence ID" value="NEV65620.1"/>
    <property type="molecule type" value="Genomic_DNA"/>
</dbReference>
<dbReference type="InterPro" id="IPR000160">
    <property type="entry name" value="GGDEF_dom"/>
</dbReference>
<dbReference type="InterPro" id="IPR043128">
    <property type="entry name" value="Rev_trsase/Diguanyl_cyclase"/>
</dbReference>
<dbReference type="Pfam" id="PF00563">
    <property type="entry name" value="EAL"/>
    <property type="match status" value="1"/>
</dbReference>
<dbReference type="NCBIfam" id="TIGR00254">
    <property type="entry name" value="GGDEF"/>
    <property type="match status" value="1"/>
</dbReference>
<dbReference type="SUPFAM" id="SSF141868">
    <property type="entry name" value="EAL domain-like"/>
    <property type="match status" value="1"/>
</dbReference>
<dbReference type="SMART" id="SM00267">
    <property type="entry name" value="GGDEF"/>
    <property type="match status" value="1"/>
</dbReference>
<comment type="caution">
    <text evidence="1">The sequence shown here is derived from an EMBL/GenBank/DDBJ whole genome shotgun (WGS) entry which is preliminary data.</text>
</comment>
<dbReference type="SMART" id="SM00052">
    <property type="entry name" value="EAL"/>
    <property type="match status" value="1"/>
</dbReference>
<accession>A0A0C1UWX1</accession>
<dbReference type="InterPro" id="IPR035919">
    <property type="entry name" value="EAL_sf"/>
</dbReference>
<proteinExistence type="predicted"/>
<dbReference type="CDD" id="cd01949">
    <property type="entry name" value="GGDEF"/>
    <property type="match status" value="1"/>
</dbReference>
<dbReference type="PROSITE" id="PS50883">
    <property type="entry name" value="EAL"/>
    <property type="match status" value="1"/>
</dbReference>